<dbReference type="InterPro" id="IPR049940">
    <property type="entry name" value="GluQ/Sye"/>
</dbReference>
<dbReference type="NCBIfam" id="TIGR00464">
    <property type="entry name" value="gltX_bact"/>
    <property type="match status" value="1"/>
</dbReference>
<feature type="short sequence motif" description="'KMSKS' region" evidence="8">
    <location>
        <begin position="260"/>
        <end position="264"/>
    </location>
</feature>
<dbReference type="GO" id="GO:0005524">
    <property type="term" value="F:ATP binding"/>
    <property type="evidence" value="ECO:0007669"/>
    <property type="project" value="UniProtKB-UniRule"/>
</dbReference>
<dbReference type="Pfam" id="PF19269">
    <property type="entry name" value="Anticodon_2"/>
    <property type="match status" value="1"/>
</dbReference>
<dbReference type="InterPro" id="IPR020751">
    <property type="entry name" value="aa-tRNA-synth_I_codon-bd_sub2"/>
</dbReference>
<organism evidence="11 12">
    <name type="scientific">Formosa maritima</name>
    <dbReference type="NCBI Taxonomy" id="2592046"/>
    <lineage>
        <taxon>Bacteria</taxon>
        <taxon>Pseudomonadati</taxon>
        <taxon>Bacteroidota</taxon>
        <taxon>Flavobacteriia</taxon>
        <taxon>Flavobacteriales</taxon>
        <taxon>Flavobacteriaceae</taxon>
        <taxon>Formosa</taxon>
    </lineage>
</organism>
<comment type="function">
    <text evidence="8">Catalyzes the attachment of glutamate to tRNA(Glu) in a two-step reaction: glutamate is first activated by ATP to form Glu-AMP and then transferred to the acceptor end of tRNA(Glu).</text>
</comment>
<sequence>MSKQVRVRFAPSPTGPLHIGGVRTALFNYLFAKKHNGTFILRIEDTDQNRYVEGAENYIVESLNWCQIPFDEGPGKNEKFGPYRQSERKHLYKEYADKLVKSGYAYYAFDTAEALDSHRKNHEEKGKTFIYNWHNRLKLDNSLLLSPEETQAKLDAGEDYVIRFKSPQDQTLHLTDIIRGNMTIDTNILDDKVLFKSDGMPTYHLANIVDDHLMEITHVIRGEEWLPSLALHYQLYDAFGWEAPEFAHLPLILKPTGKGKLSKRDGDKLGFPVFPLAYKDHKTNEVSRGYKEDGYFPEAVVNFLAFLGWNPGTEQEIFSLEELVQSFDLSRVNKAGARFDPDKIKWFNHYYMQEQDNLELAEQFQMLFPDELKDIDVNYISMVINLIKERATFVTDFWDLGHFFFETPLDLDESAVKKAWKEDSAEIMKELITVISSIKDYSAESLQTNIKGWITSKEIGFGKVMMPMRLALVGALQGPDVFDIMYLIGKDESVRRIENLINTLS</sequence>
<evidence type="ECO:0000256" key="5">
    <source>
        <dbReference type="ARBA" id="ARBA00022840"/>
    </source>
</evidence>
<keyword evidence="4 8" id="KW-0547">Nucleotide-binding</keyword>
<dbReference type="GO" id="GO:0006424">
    <property type="term" value="P:glutamyl-tRNA aminoacylation"/>
    <property type="evidence" value="ECO:0007669"/>
    <property type="project" value="UniProtKB-UniRule"/>
</dbReference>
<dbReference type="GO" id="GO:0000049">
    <property type="term" value="F:tRNA binding"/>
    <property type="evidence" value="ECO:0007669"/>
    <property type="project" value="InterPro"/>
</dbReference>
<feature type="domain" description="Glutamyl/glutaminyl-tRNA synthetase class Ib catalytic" evidence="9">
    <location>
        <begin position="4"/>
        <end position="346"/>
    </location>
</feature>
<evidence type="ECO:0000256" key="6">
    <source>
        <dbReference type="ARBA" id="ARBA00022917"/>
    </source>
</evidence>
<evidence type="ECO:0000256" key="1">
    <source>
        <dbReference type="ARBA" id="ARBA00007894"/>
    </source>
</evidence>
<name>A0A5D0FZP2_9FLAO</name>
<dbReference type="GO" id="GO:0005829">
    <property type="term" value="C:cytosol"/>
    <property type="evidence" value="ECO:0007669"/>
    <property type="project" value="TreeGrafter"/>
</dbReference>
<keyword evidence="5 8" id="KW-0067">ATP-binding</keyword>
<dbReference type="EMBL" id="VSFC01000062">
    <property type="protein sequence ID" value="TYA52196.1"/>
    <property type="molecule type" value="Genomic_DNA"/>
</dbReference>
<evidence type="ECO:0000256" key="7">
    <source>
        <dbReference type="ARBA" id="ARBA00023146"/>
    </source>
</evidence>
<dbReference type="RefSeq" id="WP_148456985.1">
    <property type="nucleotide sequence ID" value="NZ_VSFC01000062.1"/>
</dbReference>
<comment type="subunit">
    <text evidence="8">Monomer.</text>
</comment>
<dbReference type="InterPro" id="IPR008925">
    <property type="entry name" value="aa_tRNA-synth_I_cd-bd_sf"/>
</dbReference>
<comment type="caution">
    <text evidence="8">Lacks conserved residue(s) required for the propagation of feature annotation.</text>
</comment>
<keyword evidence="12" id="KW-1185">Reference proteome</keyword>
<dbReference type="Gene3D" id="1.10.10.350">
    <property type="match status" value="1"/>
</dbReference>
<evidence type="ECO:0000259" key="10">
    <source>
        <dbReference type="Pfam" id="PF19269"/>
    </source>
</evidence>
<dbReference type="InterPro" id="IPR000924">
    <property type="entry name" value="Glu/Gln-tRNA-synth"/>
</dbReference>
<dbReference type="CDD" id="cd00808">
    <property type="entry name" value="GluRS_core"/>
    <property type="match status" value="1"/>
</dbReference>
<dbReference type="InterPro" id="IPR033910">
    <property type="entry name" value="GluRS_core"/>
</dbReference>
<dbReference type="GO" id="GO:0004818">
    <property type="term" value="F:glutamate-tRNA ligase activity"/>
    <property type="evidence" value="ECO:0007669"/>
    <property type="project" value="UniProtKB-UniRule"/>
</dbReference>
<comment type="similarity">
    <text evidence="1 8">Belongs to the class-I aminoacyl-tRNA synthetase family. Glutamate--tRNA ligase type 1 subfamily.</text>
</comment>
<dbReference type="Proteomes" id="UP000324550">
    <property type="component" value="Unassembled WGS sequence"/>
</dbReference>
<dbReference type="OrthoDB" id="9807503at2"/>
<keyword evidence="2 8" id="KW-0963">Cytoplasm</keyword>
<evidence type="ECO:0000256" key="2">
    <source>
        <dbReference type="ARBA" id="ARBA00022490"/>
    </source>
</evidence>
<dbReference type="InterPro" id="IPR020058">
    <property type="entry name" value="Glu/Gln-tRNA-synth_Ib_cat-dom"/>
</dbReference>
<gene>
    <name evidence="8" type="primary">gltX</name>
    <name evidence="11" type="ORF">FVF61_12680</name>
</gene>
<dbReference type="PANTHER" id="PTHR43311:SF2">
    <property type="entry name" value="GLUTAMATE--TRNA LIGASE, MITOCHONDRIAL-RELATED"/>
    <property type="match status" value="1"/>
</dbReference>
<dbReference type="SUPFAM" id="SSF48163">
    <property type="entry name" value="An anticodon-binding domain of class I aminoacyl-tRNA synthetases"/>
    <property type="match status" value="1"/>
</dbReference>
<dbReference type="Gene3D" id="3.40.50.620">
    <property type="entry name" value="HUPs"/>
    <property type="match status" value="1"/>
</dbReference>
<evidence type="ECO:0000256" key="3">
    <source>
        <dbReference type="ARBA" id="ARBA00022598"/>
    </source>
</evidence>
<evidence type="ECO:0000256" key="8">
    <source>
        <dbReference type="HAMAP-Rule" id="MF_00022"/>
    </source>
</evidence>
<dbReference type="SUPFAM" id="SSF52374">
    <property type="entry name" value="Nucleotidylyl transferase"/>
    <property type="match status" value="1"/>
</dbReference>
<evidence type="ECO:0000259" key="9">
    <source>
        <dbReference type="Pfam" id="PF00749"/>
    </source>
</evidence>
<feature type="binding site" evidence="8">
    <location>
        <position position="263"/>
    </location>
    <ligand>
        <name>ATP</name>
        <dbReference type="ChEBI" id="CHEBI:30616"/>
    </ligand>
</feature>
<dbReference type="FunFam" id="3.40.50.620:FF:000127">
    <property type="entry name" value="Glutamate--tRNA ligase"/>
    <property type="match status" value="1"/>
</dbReference>
<keyword evidence="6 8" id="KW-0648">Protein biosynthesis</keyword>
<dbReference type="AlphaFoldDB" id="A0A5D0FZP2"/>
<dbReference type="GO" id="GO:0008270">
    <property type="term" value="F:zinc ion binding"/>
    <property type="evidence" value="ECO:0007669"/>
    <property type="project" value="InterPro"/>
</dbReference>
<feature type="domain" description="Aminoacyl-tRNA synthetase class I anticodon-binding" evidence="10">
    <location>
        <begin position="360"/>
        <end position="501"/>
    </location>
</feature>
<dbReference type="Pfam" id="PF00749">
    <property type="entry name" value="tRNA-synt_1c"/>
    <property type="match status" value="1"/>
</dbReference>
<comment type="catalytic activity">
    <reaction evidence="8">
        <text>tRNA(Glu) + L-glutamate + ATP = L-glutamyl-tRNA(Glu) + AMP + diphosphate</text>
        <dbReference type="Rhea" id="RHEA:23540"/>
        <dbReference type="Rhea" id="RHEA-COMP:9663"/>
        <dbReference type="Rhea" id="RHEA-COMP:9680"/>
        <dbReference type="ChEBI" id="CHEBI:29985"/>
        <dbReference type="ChEBI" id="CHEBI:30616"/>
        <dbReference type="ChEBI" id="CHEBI:33019"/>
        <dbReference type="ChEBI" id="CHEBI:78442"/>
        <dbReference type="ChEBI" id="CHEBI:78520"/>
        <dbReference type="ChEBI" id="CHEBI:456215"/>
        <dbReference type="EC" id="6.1.1.17"/>
    </reaction>
</comment>
<comment type="subcellular location">
    <subcellularLocation>
        <location evidence="8">Cytoplasm</location>
    </subcellularLocation>
</comment>
<evidence type="ECO:0000313" key="12">
    <source>
        <dbReference type="Proteomes" id="UP000324550"/>
    </source>
</evidence>
<keyword evidence="7 8" id="KW-0030">Aminoacyl-tRNA synthetase</keyword>
<dbReference type="PROSITE" id="PS00178">
    <property type="entry name" value="AA_TRNA_LIGASE_I"/>
    <property type="match status" value="1"/>
</dbReference>
<reference evidence="11 12" key="1">
    <citation type="submission" date="2019-08" db="EMBL/GenBank/DDBJ databases">
        <title>Formosa sediminis sp. nov., isolated from marine sediment.</title>
        <authorList>
            <person name="Cao W.R."/>
        </authorList>
    </citation>
    <scope>NUCLEOTIDE SEQUENCE [LARGE SCALE GENOMIC DNA]</scope>
    <source>
        <strain evidence="11 12">1494</strain>
    </source>
</reference>
<dbReference type="PRINTS" id="PR00987">
    <property type="entry name" value="TRNASYNTHGLU"/>
</dbReference>
<protein>
    <recommendedName>
        <fullName evidence="8">Glutamate--tRNA ligase</fullName>
        <ecNumber evidence="8">6.1.1.17</ecNumber>
    </recommendedName>
    <alternativeName>
        <fullName evidence="8">Glutamyl-tRNA synthetase</fullName>
        <shortName evidence="8">GluRS</shortName>
    </alternativeName>
</protein>
<dbReference type="PANTHER" id="PTHR43311">
    <property type="entry name" value="GLUTAMATE--TRNA LIGASE"/>
    <property type="match status" value="1"/>
</dbReference>
<evidence type="ECO:0000313" key="11">
    <source>
        <dbReference type="EMBL" id="TYA52196.1"/>
    </source>
</evidence>
<dbReference type="InterPro" id="IPR004527">
    <property type="entry name" value="Glu-tRNA-ligase_bac/mito"/>
</dbReference>
<proteinExistence type="inferred from homology"/>
<keyword evidence="3 8" id="KW-0436">Ligase</keyword>
<evidence type="ECO:0000256" key="4">
    <source>
        <dbReference type="ARBA" id="ARBA00022741"/>
    </source>
</evidence>
<accession>A0A5D0FZP2</accession>
<dbReference type="HAMAP" id="MF_00022">
    <property type="entry name" value="Glu_tRNA_synth_type1"/>
    <property type="match status" value="1"/>
</dbReference>
<dbReference type="InterPro" id="IPR001412">
    <property type="entry name" value="aa-tRNA-synth_I_CS"/>
</dbReference>
<dbReference type="InterPro" id="IPR045462">
    <property type="entry name" value="aa-tRNA-synth_I_cd-bd"/>
</dbReference>
<dbReference type="InterPro" id="IPR014729">
    <property type="entry name" value="Rossmann-like_a/b/a_fold"/>
</dbReference>
<feature type="short sequence motif" description="'HIGH' region" evidence="8">
    <location>
        <begin position="11"/>
        <end position="21"/>
    </location>
</feature>
<dbReference type="EC" id="6.1.1.17" evidence="8"/>
<comment type="caution">
    <text evidence="11">The sequence shown here is derived from an EMBL/GenBank/DDBJ whole genome shotgun (WGS) entry which is preliminary data.</text>
</comment>